<evidence type="ECO:0008006" key="4">
    <source>
        <dbReference type="Google" id="ProtNLM"/>
    </source>
</evidence>
<evidence type="ECO:0000313" key="3">
    <source>
        <dbReference type="Proteomes" id="UP001259659"/>
    </source>
</evidence>
<keyword evidence="1" id="KW-1133">Transmembrane helix</keyword>
<accession>A0ABU2FI16</accession>
<keyword evidence="3" id="KW-1185">Reference proteome</keyword>
<organism evidence="2 3">
    <name type="scientific">Haloarcula saliterrae</name>
    <dbReference type="NCBI Taxonomy" id="2950534"/>
    <lineage>
        <taxon>Archaea</taxon>
        <taxon>Methanobacteriati</taxon>
        <taxon>Methanobacteriota</taxon>
        <taxon>Stenosarchaea group</taxon>
        <taxon>Halobacteria</taxon>
        <taxon>Halobacteriales</taxon>
        <taxon>Haloarculaceae</taxon>
        <taxon>Haloarcula</taxon>
    </lineage>
</organism>
<sequence length="182" mass="20439">MAIPEEIEDKLDADQAWAVQHADIVQVMDETPKSKPWSRYMIQQHLADDPAKKTVQDRLDELVELDVLKRYDYGNFALYDLTYDPIVTDGGRLKDASPVELATLRDRTGVRDLASGAIFTSVVFLMIGLVTEATTLISEFDLTGNFYADTAIVLYVFGFGLIFVLGLVQRMEPWLPKTESSS</sequence>
<evidence type="ECO:0000256" key="1">
    <source>
        <dbReference type="SAM" id="Phobius"/>
    </source>
</evidence>
<proteinExistence type="predicted"/>
<feature type="transmembrane region" description="Helical" evidence="1">
    <location>
        <begin position="113"/>
        <end position="131"/>
    </location>
</feature>
<dbReference type="EMBL" id="JAMQON010000009">
    <property type="protein sequence ID" value="MDS0261881.1"/>
    <property type="molecule type" value="Genomic_DNA"/>
</dbReference>
<feature type="transmembrane region" description="Helical" evidence="1">
    <location>
        <begin position="151"/>
        <end position="168"/>
    </location>
</feature>
<reference evidence="2 3" key="1">
    <citation type="submission" date="2022-06" db="EMBL/GenBank/DDBJ databases">
        <title>Haloarcula sp. a new haloarchaeum isolate from saline soil.</title>
        <authorList>
            <person name="Strakova D."/>
            <person name="Galisteo C."/>
            <person name="Sanchez-Porro C."/>
            <person name="Ventosa A."/>
        </authorList>
    </citation>
    <scope>NUCLEOTIDE SEQUENCE [LARGE SCALE GENOMIC DNA]</scope>
    <source>
        <strain evidence="2 3">S1CR25-12</strain>
    </source>
</reference>
<gene>
    <name evidence="2" type="ORF">NDI56_20970</name>
</gene>
<comment type="caution">
    <text evidence="2">The sequence shown here is derived from an EMBL/GenBank/DDBJ whole genome shotgun (WGS) entry which is preliminary data.</text>
</comment>
<evidence type="ECO:0000313" key="2">
    <source>
        <dbReference type="EMBL" id="MDS0261881.1"/>
    </source>
</evidence>
<keyword evidence="1" id="KW-0812">Transmembrane</keyword>
<protein>
    <recommendedName>
        <fullName evidence="4">MarR family transcriptional regulator</fullName>
    </recommendedName>
</protein>
<name>A0ABU2FI16_9EURY</name>
<keyword evidence="1" id="KW-0472">Membrane</keyword>
<dbReference type="Proteomes" id="UP001259659">
    <property type="component" value="Unassembled WGS sequence"/>
</dbReference>
<dbReference type="RefSeq" id="WP_310921730.1">
    <property type="nucleotide sequence ID" value="NZ_JAMQON010000009.1"/>
</dbReference>